<evidence type="ECO:0000313" key="3">
    <source>
        <dbReference type="Proteomes" id="UP001232445"/>
    </source>
</evidence>
<dbReference type="PROSITE" id="PS51819">
    <property type="entry name" value="VOC"/>
    <property type="match status" value="1"/>
</dbReference>
<dbReference type="InterPro" id="IPR029068">
    <property type="entry name" value="Glyas_Bleomycin-R_OHBP_Dase"/>
</dbReference>
<evidence type="ECO:0000259" key="1">
    <source>
        <dbReference type="PROSITE" id="PS51819"/>
    </source>
</evidence>
<protein>
    <submittedName>
        <fullName evidence="2">Catechol 2,3-dioxygenase-like lactoylglutathione lyase family enzyme</fullName>
    </submittedName>
</protein>
<dbReference type="Gene3D" id="3.10.180.10">
    <property type="entry name" value="2,3-Dihydroxybiphenyl 1,2-Dioxygenase, domain 1"/>
    <property type="match status" value="1"/>
</dbReference>
<sequence length="145" mass="16789">MNVHIGLNVTDLAKSIHFYQQLFGEQPVKVKQDYAKFLPQHLKLNFTLNLRDRVEGNQVGHFGLQVSSQEELQAELERICSLGLEVREEYDTTCCYARQDKFWVTDPDGNEWEFFYTKTDMNDHQITQNSACCPTNAEKSQTSCC</sequence>
<accession>A0ABU0CNU2</accession>
<feature type="domain" description="VOC" evidence="1">
    <location>
        <begin position="1"/>
        <end position="117"/>
    </location>
</feature>
<organism evidence="2 3">
    <name type="scientific">Caldalkalibacillus uzonensis</name>
    <dbReference type="NCBI Taxonomy" id="353224"/>
    <lineage>
        <taxon>Bacteria</taxon>
        <taxon>Bacillati</taxon>
        <taxon>Bacillota</taxon>
        <taxon>Bacilli</taxon>
        <taxon>Bacillales</taxon>
        <taxon>Bacillaceae</taxon>
        <taxon>Caldalkalibacillus</taxon>
    </lineage>
</organism>
<dbReference type="InterPro" id="IPR004360">
    <property type="entry name" value="Glyas_Fos-R_dOase_dom"/>
</dbReference>
<keyword evidence="3" id="KW-1185">Reference proteome</keyword>
<dbReference type="RefSeq" id="WP_307335862.1">
    <property type="nucleotide sequence ID" value="NZ_JAUSUQ010000002.1"/>
</dbReference>
<proteinExistence type="predicted"/>
<name>A0ABU0CNU2_9BACI</name>
<dbReference type="EMBL" id="JAUSUQ010000002">
    <property type="protein sequence ID" value="MDQ0338083.1"/>
    <property type="molecule type" value="Genomic_DNA"/>
</dbReference>
<gene>
    <name evidence="2" type="ORF">J2S00_000866</name>
</gene>
<comment type="caution">
    <text evidence="2">The sequence shown here is derived from an EMBL/GenBank/DDBJ whole genome shotgun (WGS) entry which is preliminary data.</text>
</comment>
<evidence type="ECO:0000313" key="2">
    <source>
        <dbReference type="EMBL" id="MDQ0338083.1"/>
    </source>
</evidence>
<dbReference type="InterPro" id="IPR049789">
    <property type="entry name" value="ArsI/CadI-like"/>
</dbReference>
<dbReference type="Pfam" id="PF00903">
    <property type="entry name" value="Glyoxalase"/>
    <property type="match status" value="1"/>
</dbReference>
<dbReference type="PANTHER" id="PTHR41294:SF1">
    <property type="entry name" value="CADMIUM-INDUCED PROTEIN CADI"/>
    <property type="match status" value="1"/>
</dbReference>
<dbReference type="Proteomes" id="UP001232445">
    <property type="component" value="Unassembled WGS sequence"/>
</dbReference>
<dbReference type="InterPro" id="IPR037523">
    <property type="entry name" value="VOC_core"/>
</dbReference>
<dbReference type="PANTHER" id="PTHR41294">
    <property type="entry name" value="CADMIUM-INDUCED PROTEIN CADI"/>
    <property type="match status" value="1"/>
</dbReference>
<reference evidence="2 3" key="1">
    <citation type="submission" date="2023-07" db="EMBL/GenBank/DDBJ databases">
        <title>Genomic Encyclopedia of Type Strains, Phase IV (KMG-IV): sequencing the most valuable type-strain genomes for metagenomic binning, comparative biology and taxonomic classification.</title>
        <authorList>
            <person name="Goeker M."/>
        </authorList>
    </citation>
    <scope>NUCLEOTIDE SEQUENCE [LARGE SCALE GENOMIC DNA]</scope>
    <source>
        <strain evidence="2 3">DSM 17740</strain>
    </source>
</reference>
<dbReference type="InterPro" id="IPR052393">
    <property type="entry name" value="Cadmium-induced_rsp"/>
</dbReference>
<dbReference type="SUPFAM" id="SSF54593">
    <property type="entry name" value="Glyoxalase/Bleomycin resistance protein/Dihydroxybiphenyl dioxygenase"/>
    <property type="match status" value="1"/>
</dbReference>
<dbReference type="NCBIfam" id="NF041414">
    <property type="entry name" value="ArsI_CadI_VOC"/>
    <property type="match status" value="1"/>
</dbReference>